<reference evidence="4 5" key="1">
    <citation type="submission" date="2016-03" db="EMBL/GenBank/DDBJ databases">
        <title>Whole genome sequencing of Grifola frondosa 9006-11.</title>
        <authorList>
            <person name="Min B."/>
            <person name="Park H."/>
            <person name="Kim J.-G."/>
            <person name="Cho H."/>
            <person name="Oh Y.-L."/>
            <person name="Kong W.-S."/>
            <person name="Choi I.-G."/>
        </authorList>
    </citation>
    <scope>NUCLEOTIDE SEQUENCE [LARGE SCALE GENOMIC DNA]</scope>
    <source>
        <strain evidence="4 5">9006-11</strain>
    </source>
</reference>
<accession>A0A1C7M4G4</accession>
<dbReference type="Proteomes" id="UP000092993">
    <property type="component" value="Unassembled WGS sequence"/>
</dbReference>
<dbReference type="GO" id="GO:0016117">
    <property type="term" value="P:carotenoid biosynthetic process"/>
    <property type="evidence" value="ECO:0007669"/>
    <property type="project" value="UniProtKB-KW"/>
</dbReference>
<dbReference type="AlphaFoldDB" id="A0A1C7M4G4"/>
<dbReference type="PANTHER" id="PTHR31480">
    <property type="entry name" value="BIFUNCTIONAL LYCOPENE CYCLASE/PHYTOENE SYNTHASE"/>
    <property type="match status" value="1"/>
</dbReference>
<dbReference type="EMBL" id="LUGG01000011">
    <property type="protein sequence ID" value="OBZ71377.1"/>
    <property type="molecule type" value="Genomic_DNA"/>
</dbReference>
<sequence length="376" mass="41436">MLGRRALSSRRLQAVWPSGNITPRSCRRTITTLGSGQQGGNEDPSAYCRDLVRKRDYESFLTSQFYPTELRDAFFALRAFYIELASVQDAVSNQSIGKMRMQFWRDAVKDISDGRPPKHPVALALYDASRRANLPAYHLKRIVDARDAELFTPAHLTVDSLTAHAESTSSTFVYLLLSLLSLSSSSMLSHAASHLGVAQSIQVLLRALPYHAAKGRMVIPAEITARHGVSHEDVFRKGGDAGDRRCGVRVCDGGREWNGATKGDAGIPEWGAGLEVAVEDMAWLLQVHVLICGAGLSEICCLDTVLFSKASDATQTSATDAEFGGRLEVRFTRCKQRQRWQIDLLTHQKPPSPFFALPPLRCRAAAAHSLCERIRA</sequence>
<dbReference type="OrthoDB" id="270318at2759"/>
<gene>
    <name evidence="4" type="primary">NDUFAF6</name>
    <name evidence="4" type="ORF">A0H81_08368</name>
</gene>
<proteinExistence type="predicted"/>
<keyword evidence="4" id="KW-0830">Ubiquinone</keyword>
<comment type="caution">
    <text evidence="4">The sequence shown here is derived from an EMBL/GenBank/DDBJ whole genome shotgun (WGS) entry which is preliminary data.</text>
</comment>
<keyword evidence="3" id="KW-0125">Carotenoid biosynthesis</keyword>
<evidence type="ECO:0000313" key="5">
    <source>
        <dbReference type="Proteomes" id="UP000092993"/>
    </source>
</evidence>
<dbReference type="SUPFAM" id="SSF48576">
    <property type="entry name" value="Terpenoid synthases"/>
    <property type="match status" value="1"/>
</dbReference>
<evidence type="ECO:0000256" key="2">
    <source>
        <dbReference type="ARBA" id="ARBA00012396"/>
    </source>
</evidence>
<protein>
    <recommendedName>
        <fullName evidence="2">15-cis-phytoene synthase</fullName>
        <ecNumber evidence="2">2.5.1.32</ecNumber>
    </recommendedName>
</protein>
<evidence type="ECO:0000256" key="3">
    <source>
        <dbReference type="ARBA" id="ARBA00022746"/>
    </source>
</evidence>
<comment type="catalytic activity">
    <reaction evidence="1">
        <text>2 (2E,6E,10E)-geranylgeranyl diphosphate = 15-cis-phytoene + 2 diphosphate</text>
        <dbReference type="Rhea" id="RHEA:34475"/>
        <dbReference type="ChEBI" id="CHEBI:27787"/>
        <dbReference type="ChEBI" id="CHEBI:33019"/>
        <dbReference type="ChEBI" id="CHEBI:58756"/>
        <dbReference type="EC" id="2.5.1.32"/>
    </reaction>
</comment>
<evidence type="ECO:0000256" key="1">
    <source>
        <dbReference type="ARBA" id="ARBA00001805"/>
    </source>
</evidence>
<name>A0A1C7M4G4_GRIFR</name>
<dbReference type="EC" id="2.5.1.32" evidence="2"/>
<evidence type="ECO:0000313" key="4">
    <source>
        <dbReference type="EMBL" id="OBZ71377.1"/>
    </source>
</evidence>
<keyword evidence="5" id="KW-1185">Reference proteome</keyword>
<dbReference type="Gene3D" id="1.10.600.10">
    <property type="entry name" value="Farnesyl Diphosphate Synthase"/>
    <property type="match status" value="1"/>
</dbReference>
<dbReference type="InterPro" id="IPR002060">
    <property type="entry name" value="Squ/phyt_synthse"/>
</dbReference>
<organism evidence="4 5">
    <name type="scientific">Grifola frondosa</name>
    <name type="common">Maitake</name>
    <name type="synonym">Polyporus frondosus</name>
    <dbReference type="NCBI Taxonomy" id="5627"/>
    <lineage>
        <taxon>Eukaryota</taxon>
        <taxon>Fungi</taxon>
        <taxon>Dikarya</taxon>
        <taxon>Basidiomycota</taxon>
        <taxon>Agaricomycotina</taxon>
        <taxon>Agaricomycetes</taxon>
        <taxon>Polyporales</taxon>
        <taxon>Grifolaceae</taxon>
        <taxon>Grifola</taxon>
    </lineage>
</organism>
<dbReference type="STRING" id="5627.A0A1C7M4G4"/>
<dbReference type="Pfam" id="PF00494">
    <property type="entry name" value="SQS_PSY"/>
    <property type="match status" value="1"/>
</dbReference>
<dbReference type="InterPro" id="IPR008949">
    <property type="entry name" value="Isoprenoid_synthase_dom_sf"/>
</dbReference>